<proteinExistence type="predicted"/>
<gene>
    <name evidence="2" type="ORF">H5410_024048</name>
</gene>
<evidence type="ECO:0000256" key="1">
    <source>
        <dbReference type="SAM" id="MobiDB-lite"/>
    </source>
</evidence>
<evidence type="ECO:0000313" key="3">
    <source>
        <dbReference type="Proteomes" id="UP000824120"/>
    </source>
</evidence>
<feature type="region of interest" description="Disordered" evidence="1">
    <location>
        <begin position="25"/>
        <end position="45"/>
    </location>
</feature>
<comment type="caution">
    <text evidence="2">The sequence shown here is derived from an EMBL/GenBank/DDBJ whole genome shotgun (WGS) entry which is preliminary data.</text>
</comment>
<feature type="compositionally biased region" description="Polar residues" evidence="1">
    <location>
        <begin position="25"/>
        <end position="34"/>
    </location>
</feature>
<accession>A0A9J5ZKW0</accession>
<keyword evidence="3" id="KW-1185">Reference proteome</keyword>
<name>A0A9J5ZKW0_SOLCO</name>
<sequence length="543" mass="62335">MDLIFAKKFLWTSVKTLAMEQVGPHSQNVPFSRSNESRSSYGVSSPSRQKCPIFKVKRDPNQVNPPFCQFSCAIVYGLYGDLEFRSHVCQNFWWTSVKNIAMEPVGPHGQNIPFLRSNEPRSSYGVSWPLRPKHPIFKVKRALDQLNPLFCQFSCAIVHGLFGDLQFGPHFYQKFLWTSIRTLTMEPVNPYGQNVLFSNSNEPRSRCPSRPRHPIYKVKQTPEQVNPQFCQFSCSIVHGLFGDLEFRPIFAKIFCGRPSRPKRPIYKVKRSPEQVNPPFCQFSYLSYGANWTSRPKHPILKVKRAPEQSIDFLVIWNFDLIFAKNFRGLHGLFGDMKFRPYFCQIFSCMSFKAKTSHLQGQMNPGAGKPPILSIFTSSMKPVGPHTKTAHFQGQMIPGAGKPPILPTFICYSSPFFLVIWNSNLIFTKNFVDAPDQVNPAICRFSCAISRDFLVIWNFELIFAKNFRGHPFRPLLWIQLALTAKTSHFQGQRSIGADLSYGANWPSRQKCPIFKVKWALDMVHPPFYRFLCAIVHGLFGDLEF</sequence>
<reference evidence="2 3" key="1">
    <citation type="submission" date="2020-09" db="EMBL/GenBank/DDBJ databases">
        <title>De no assembly of potato wild relative species, Solanum commersonii.</title>
        <authorList>
            <person name="Cho K."/>
        </authorList>
    </citation>
    <scope>NUCLEOTIDE SEQUENCE [LARGE SCALE GENOMIC DNA]</scope>
    <source>
        <strain evidence="2">LZ3.2</strain>
        <tissue evidence="2">Leaf</tissue>
    </source>
</reference>
<dbReference type="EMBL" id="JACXVP010000004">
    <property type="protein sequence ID" value="KAG5612767.1"/>
    <property type="molecule type" value="Genomic_DNA"/>
</dbReference>
<dbReference type="Proteomes" id="UP000824120">
    <property type="component" value="Chromosome 4"/>
</dbReference>
<dbReference type="AlphaFoldDB" id="A0A9J5ZKW0"/>
<organism evidence="2 3">
    <name type="scientific">Solanum commersonii</name>
    <name type="common">Commerson's wild potato</name>
    <name type="synonym">Commerson's nightshade</name>
    <dbReference type="NCBI Taxonomy" id="4109"/>
    <lineage>
        <taxon>Eukaryota</taxon>
        <taxon>Viridiplantae</taxon>
        <taxon>Streptophyta</taxon>
        <taxon>Embryophyta</taxon>
        <taxon>Tracheophyta</taxon>
        <taxon>Spermatophyta</taxon>
        <taxon>Magnoliopsida</taxon>
        <taxon>eudicotyledons</taxon>
        <taxon>Gunneridae</taxon>
        <taxon>Pentapetalae</taxon>
        <taxon>asterids</taxon>
        <taxon>lamiids</taxon>
        <taxon>Solanales</taxon>
        <taxon>Solanaceae</taxon>
        <taxon>Solanoideae</taxon>
        <taxon>Solaneae</taxon>
        <taxon>Solanum</taxon>
    </lineage>
</organism>
<protein>
    <submittedName>
        <fullName evidence="2">Uncharacterized protein</fullName>
    </submittedName>
</protein>
<evidence type="ECO:0000313" key="2">
    <source>
        <dbReference type="EMBL" id="KAG5612767.1"/>
    </source>
</evidence>